<keyword evidence="1" id="KW-0472">Membrane</keyword>
<keyword evidence="1" id="KW-1133">Transmembrane helix</keyword>
<gene>
    <name evidence="2" type="ORF">S01H1_84521</name>
</gene>
<name>X0Y1R8_9ZZZZ</name>
<protein>
    <submittedName>
        <fullName evidence="2">Uncharacterized protein</fullName>
    </submittedName>
</protein>
<sequence length="86" mass="10335">MGDFKLFLKYIFDLRGYLEFFGSGLKKFLKLKNISYLLMIFAIYFLIKLPKPTNYTPALVMLAVAFVLQLYLTYKAGEHRYWYRKK</sequence>
<feature type="transmembrane region" description="Helical" evidence="1">
    <location>
        <begin position="33"/>
        <end position="49"/>
    </location>
</feature>
<evidence type="ECO:0000313" key="2">
    <source>
        <dbReference type="EMBL" id="GAG42693.1"/>
    </source>
</evidence>
<organism evidence="2">
    <name type="scientific">marine sediment metagenome</name>
    <dbReference type="NCBI Taxonomy" id="412755"/>
    <lineage>
        <taxon>unclassified sequences</taxon>
        <taxon>metagenomes</taxon>
        <taxon>ecological metagenomes</taxon>
    </lineage>
</organism>
<reference evidence="2" key="1">
    <citation type="journal article" date="2014" name="Front. Microbiol.">
        <title>High frequency of phylogenetically diverse reductive dehalogenase-homologous genes in deep subseafloor sedimentary metagenomes.</title>
        <authorList>
            <person name="Kawai M."/>
            <person name="Futagami T."/>
            <person name="Toyoda A."/>
            <person name="Takaki Y."/>
            <person name="Nishi S."/>
            <person name="Hori S."/>
            <person name="Arai W."/>
            <person name="Tsubouchi T."/>
            <person name="Morono Y."/>
            <person name="Uchiyama I."/>
            <person name="Ito T."/>
            <person name="Fujiyama A."/>
            <person name="Inagaki F."/>
            <person name="Takami H."/>
        </authorList>
    </citation>
    <scope>NUCLEOTIDE SEQUENCE</scope>
    <source>
        <strain evidence="2">Expedition CK06-06</strain>
    </source>
</reference>
<evidence type="ECO:0000256" key="1">
    <source>
        <dbReference type="SAM" id="Phobius"/>
    </source>
</evidence>
<accession>X0Y1R8</accession>
<dbReference type="EMBL" id="BARS01057729">
    <property type="protein sequence ID" value="GAG42693.1"/>
    <property type="molecule type" value="Genomic_DNA"/>
</dbReference>
<keyword evidence="1" id="KW-0812">Transmembrane</keyword>
<feature type="non-terminal residue" evidence="2">
    <location>
        <position position="86"/>
    </location>
</feature>
<proteinExistence type="predicted"/>
<comment type="caution">
    <text evidence="2">The sequence shown here is derived from an EMBL/GenBank/DDBJ whole genome shotgun (WGS) entry which is preliminary data.</text>
</comment>
<dbReference type="AlphaFoldDB" id="X0Y1R8"/>
<feature type="transmembrane region" description="Helical" evidence="1">
    <location>
        <begin position="55"/>
        <end position="74"/>
    </location>
</feature>